<dbReference type="GO" id="GO:0015562">
    <property type="term" value="F:efflux transmembrane transporter activity"/>
    <property type="evidence" value="ECO:0007669"/>
    <property type="project" value="InterPro"/>
</dbReference>
<dbReference type="InterPro" id="IPR010131">
    <property type="entry name" value="MdtP/NodT-like"/>
</dbReference>
<evidence type="ECO:0000256" key="3">
    <source>
        <dbReference type="SAM" id="Phobius"/>
    </source>
</evidence>
<dbReference type="PANTHER" id="PTHR30203:SF32">
    <property type="entry name" value="CATION EFFLUX SYSTEM PROTEIN CUSC"/>
    <property type="match status" value="1"/>
</dbReference>
<comment type="subcellular location">
    <subcellularLocation>
        <location evidence="2">Cell membrane</location>
        <topology evidence="2">Lipid-anchor</topology>
    </subcellularLocation>
</comment>
<dbReference type="Pfam" id="PF02321">
    <property type="entry name" value="OEP"/>
    <property type="match status" value="2"/>
</dbReference>
<dbReference type="Gene3D" id="2.20.200.10">
    <property type="entry name" value="Outer membrane efflux proteins (OEP)"/>
    <property type="match status" value="1"/>
</dbReference>
<dbReference type="EMBL" id="CABPSQ010000006">
    <property type="protein sequence ID" value="VVE69915.1"/>
    <property type="molecule type" value="Genomic_DNA"/>
</dbReference>
<evidence type="ECO:0000256" key="2">
    <source>
        <dbReference type="RuleBase" id="RU362097"/>
    </source>
</evidence>
<organism evidence="4 5">
    <name type="scientific">Pandoraea captiosa</name>
    <dbReference type="NCBI Taxonomy" id="2508302"/>
    <lineage>
        <taxon>Bacteria</taxon>
        <taxon>Pseudomonadati</taxon>
        <taxon>Pseudomonadota</taxon>
        <taxon>Betaproteobacteria</taxon>
        <taxon>Burkholderiales</taxon>
        <taxon>Burkholderiaceae</taxon>
        <taxon>Pandoraea</taxon>
    </lineage>
</organism>
<evidence type="ECO:0000313" key="5">
    <source>
        <dbReference type="Proteomes" id="UP000414136"/>
    </source>
</evidence>
<name>A0A5E5ABJ5_9BURK</name>
<keyword evidence="3" id="KW-1133">Transmembrane helix</keyword>
<dbReference type="InterPro" id="IPR003423">
    <property type="entry name" value="OMP_efflux"/>
</dbReference>
<gene>
    <name evidence="4" type="ORF">PCA31118_03348</name>
</gene>
<dbReference type="RefSeq" id="WP_246190276.1">
    <property type="nucleotide sequence ID" value="NZ_CABPSQ010000006.1"/>
</dbReference>
<protein>
    <submittedName>
        <fullName evidence="4">RND transporter</fullName>
    </submittedName>
</protein>
<keyword evidence="2 3" id="KW-0812">Transmembrane</keyword>
<evidence type="ECO:0000256" key="1">
    <source>
        <dbReference type="ARBA" id="ARBA00007613"/>
    </source>
</evidence>
<feature type="transmembrane region" description="Helical" evidence="3">
    <location>
        <begin position="40"/>
        <end position="57"/>
    </location>
</feature>
<dbReference type="NCBIfam" id="TIGR01845">
    <property type="entry name" value="outer_NodT"/>
    <property type="match status" value="1"/>
</dbReference>
<dbReference type="AlphaFoldDB" id="A0A5E5ABJ5"/>
<keyword evidence="2" id="KW-0449">Lipoprotein</keyword>
<keyword evidence="2 3" id="KW-0472">Membrane</keyword>
<accession>A0A5E5ABJ5</accession>
<keyword evidence="5" id="KW-1185">Reference proteome</keyword>
<dbReference type="Gene3D" id="1.20.1600.10">
    <property type="entry name" value="Outer membrane efflux proteins (OEP)"/>
    <property type="match status" value="1"/>
</dbReference>
<sequence>MTRMIATARKLSDALASTGASALSAPTISSTRPVHGLRRSALALAIAAVLLAGCAGVRHAPLPAVPVPAQWAGAPTTGAPSDALADASNTTGTARAAAIAPDFWRAFGDPVLDKLITDALAVNNDLAAAGIRVYRAQLQAGLADTNLTPSVTVGGTGTVSRTLDTHAMARKGTLQATASYELDLWGKLAAQRDAARWEYEATDADREAARLSLIATTAQLYWTIGFLNQQIANTQSNIVYTERILALVRSRYAAGAVSGLDVAQTEGNLADQRATLTQLVQQRTENRNALAILFDRPPEQAAAEPSVLPTQALPDVPAGLPAALLGRRPDLRASELRLRGTLANVDITRTSFYPTFTLTGQLGTTSTSLERVLQNPVGSLGLGLALPFIQWNTMQLQIKVSQTQYEEAVVNFRKSLFTALSEVENALSAREQLTLESEQRVLSLTQAQRAETLLRSRYQAGAIGVQPWLEQLRLLRAAQTADAQTRLSRLNNRMALYKALGGAGNASDVTPPPAG</sequence>
<evidence type="ECO:0000313" key="4">
    <source>
        <dbReference type="EMBL" id="VVE69915.1"/>
    </source>
</evidence>
<keyword evidence="2" id="KW-1134">Transmembrane beta strand</keyword>
<dbReference type="Proteomes" id="UP000414136">
    <property type="component" value="Unassembled WGS sequence"/>
</dbReference>
<comment type="similarity">
    <text evidence="1 2">Belongs to the outer membrane factor (OMF) (TC 1.B.17) family.</text>
</comment>
<dbReference type="GO" id="GO:0005886">
    <property type="term" value="C:plasma membrane"/>
    <property type="evidence" value="ECO:0007669"/>
    <property type="project" value="UniProtKB-SubCell"/>
</dbReference>
<proteinExistence type="inferred from homology"/>
<keyword evidence="2" id="KW-0564">Palmitate</keyword>
<dbReference type="PANTHER" id="PTHR30203">
    <property type="entry name" value="OUTER MEMBRANE CATION EFFLUX PROTEIN"/>
    <property type="match status" value="1"/>
</dbReference>
<dbReference type="SUPFAM" id="SSF56954">
    <property type="entry name" value="Outer membrane efflux proteins (OEP)"/>
    <property type="match status" value="1"/>
</dbReference>
<reference evidence="4 5" key="1">
    <citation type="submission" date="2019-08" db="EMBL/GenBank/DDBJ databases">
        <authorList>
            <person name="Peeters C."/>
        </authorList>
    </citation>
    <scope>NUCLEOTIDE SEQUENCE [LARGE SCALE GENOMIC DNA]</scope>
    <source>
        <strain evidence="4 5">LMG 31118</strain>
    </source>
</reference>